<proteinExistence type="predicted"/>
<dbReference type="Gene3D" id="3.80.10.10">
    <property type="entry name" value="Ribonuclease Inhibitor"/>
    <property type="match status" value="2"/>
</dbReference>
<dbReference type="InterPro" id="IPR050328">
    <property type="entry name" value="Dev_Immune_Receptor"/>
</dbReference>
<dbReference type="VEuPathDB" id="VectorBase:AALF024995"/>
<feature type="signal peptide" evidence="5">
    <location>
        <begin position="1"/>
        <end position="25"/>
    </location>
</feature>
<reference evidence="6" key="1">
    <citation type="submission" date="2016-03" db="EMBL/GenBank/DDBJ databases">
        <title>RNAseq analyses of the sensorial organs of adult female Aedes albopictus.</title>
        <authorList>
            <person name="Fabrizio L."/>
            <person name="Ribeiro J.M."/>
            <person name="Arca B."/>
        </authorList>
    </citation>
    <scope>NUCLEOTIDE SEQUENCE</scope>
</reference>
<evidence type="ECO:0000313" key="6">
    <source>
        <dbReference type="EMBL" id="JAV46341.1"/>
    </source>
</evidence>
<dbReference type="PANTHER" id="PTHR24373">
    <property type="entry name" value="SLIT RELATED LEUCINE-RICH REPEAT NEURONAL PROTEIN"/>
    <property type="match status" value="1"/>
</dbReference>
<dbReference type="Pfam" id="PF13855">
    <property type="entry name" value="LRR_8"/>
    <property type="match status" value="1"/>
</dbReference>
<name>A0A1W7R5D6_AEDAL</name>
<feature type="chain" id="PRO_5012823059" evidence="5">
    <location>
        <begin position="26"/>
        <end position="480"/>
    </location>
</feature>
<dbReference type="SUPFAM" id="SSF52058">
    <property type="entry name" value="L domain-like"/>
    <property type="match status" value="1"/>
</dbReference>
<keyword evidence="3" id="KW-0677">Repeat</keyword>
<dbReference type="Pfam" id="PF13306">
    <property type="entry name" value="LRR_5"/>
    <property type="match status" value="1"/>
</dbReference>
<feature type="transmembrane region" description="Helical" evidence="4">
    <location>
        <begin position="421"/>
        <end position="449"/>
    </location>
</feature>
<keyword evidence="4" id="KW-0812">Transmembrane</keyword>
<dbReference type="InterPro" id="IPR001611">
    <property type="entry name" value="Leu-rich_rpt"/>
</dbReference>
<accession>A0A1W7R5D6</accession>
<dbReference type="AlphaFoldDB" id="A0A1W7R5D6"/>
<dbReference type="VEuPathDB" id="VectorBase:AALFPA_055917"/>
<dbReference type="GO" id="GO:0005615">
    <property type="term" value="C:extracellular space"/>
    <property type="evidence" value="ECO:0007669"/>
    <property type="project" value="TreeGrafter"/>
</dbReference>
<dbReference type="InterPro" id="IPR032675">
    <property type="entry name" value="LRR_dom_sf"/>
</dbReference>
<keyword evidence="2 5" id="KW-0732">Signal</keyword>
<dbReference type="EMBL" id="GEHC01001304">
    <property type="protein sequence ID" value="JAV46341.1"/>
    <property type="molecule type" value="Transcribed_RNA"/>
</dbReference>
<evidence type="ECO:0000256" key="5">
    <source>
        <dbReference type="SAM" id="SignalP"/>
    </source>
</evidence>
<evidence type="ECO:0000256" key="2">
    <source>
        <dbReference type="ARBA" id="ARBA00022729"/>
    </source>
</evidence>
<evidence type="ECO:0000256" key="4">
    <source>
        <dbReference type="SAM" id="Phobius"/>
    </source>
</evidence>
<dbReference type="PROSITE" id="PS51450">
    <property type="entry name" value="LRR"/>
    <property type="match status" value="1"/>
</dbReference>
<organism evidence="6">
    <name type="scientific">Aedes albopictus</name>
    <name type="common">Asian tiger mosquito</name>
    <name type="synonym">Stegomyia albopicta</name>
    <dbReference type="NCBI Taxonomy" id="7160"/>
    <lineage>
        <taxon>Eukaryota</taxon>
        <taxon>Metazoa</taxon>
        <taxon>Ecdysozoa</taxon>
        <taxon>Arthropoda</taxon>
        <taxon>Hexapoda</taxon>
        <taxon>Insecta</taxon>
        <taxon>Pterygota</taxon>
        <taxon>Neoptera</taxon>
        <taxon>Endopterygota</taxon>
        <taxon>Diptera</taxon>
        <taxon>Nematocera</taxon>
        <taxon>Culicoidea</taxon>
        <taxon>Culicidae</taxon>
        <taxon>Culicinae</taxon>
        <taxon>Aedini</taxon>
        <taxon>Aedes</taxon>
        <taxon>Stegomyia</taxon>
    </lineage>
</organism>
<dbReference type="PANTHER" id="PTHR24373:SF394">
    <property type="entry name" value="LEUCINE-RICH REPEAT-CONTAINING PROTEIN 3"/>
    <property type="match status" value="1"/>
</dbReference>
<dbReference type="VEuPathDB" id="VectorBase:AALC636_015254"/>
<evidence type="ECO:0000256" key="1">
    <source>
        <dbReference type="ARBA" id="ARBA00022614"/>
    </source>
</evidence>
<dbReference type="GO" id="GO:0031012">
    <property type="term" value="C:extracellular matrix"/>
    <property type="evidence" value="ECO:0007669"/>
    <property type="project" value="TreeGrafter"/>
</dbReference>
<keyword evidence="1" id="KW-0433">Leucine-rich repeat</keyword>
<dbReference type="SMART" id="SM00369">
    <property type="entry name" value="LRR_TYP"/>
    <property type="match status" value="5"/>
</dbReference>
<sequence length="480" mass="53862">MAEITFGKLCFLINILTACAVIVQAQEDDTGAMMTKLCNFDKPLIDPTDDAGGKYCDCDVENSPPWGIPVVIISCQDHHLQNDIFQVELLPQGTIRLDLSYNKFTSAPNFTGDKLKYLSLRNNKITTLADKNFVNVSSLLELDLSENEITLINSDAFEGLKILRKLNLAENQITIIQPNAFSPFNHLEHLVLSNNPLGEFFNKSENDVFLKLGVTPRLSVIELENCSLIQIDLSNGVGLDHIILSSNQLTQIQKLPRALSHLDISNNPIRLMSAKLLPHLSNLQSLTMEDMPNLHKLDEYALFGLPRLTHINLQGSRNLSIIDPHVFGKNVVLNETDTVLEELILKGTNIRTLNSSLQFAFEKLKTLDLTGTALNCDCEIRWLKEMSFNTEASCAKPASLRGMQLSEVDVDKLQCKVEKSWIYTMFNVLLVILLIILVIAAVYLVYIAIRPRQQVQMRKVGVNSPYARVTIEPNQAENLY</sequence>
<dbReference type="InterPro" id="IPR003591">
    <property type="entry name" value="Leu-rich_rpt_typical-subtyp"/>
</dbReference>
<keyword evidence="4" id="KW-1133">Transmembrane helix</keyword>
<evidence type="ECO:0000256" key="3">
    <source>
        <dbReference type="ARBA" id="ARBA00022737"/>
    </source>
</evidence>
<keyword evidence="4" id="KW-0472">Membrane</keyword>
<protein>
    <submittedName>
        <fullName evidence="6">Uncharacterized protein</fullName>
    </submittedName>
</protein>
<dbReference type="InterPro" id="IPR026906">
    <property type="entry name" value="LRR_5"/>
</dbReference>